<gene>
    <name evidence="2" type="ORF">ACFQH1_01760</name>
</gene>
<evidence type="ECO:0000313" key="3">
    <source>
        <dbReference type="Proteomes" id="UP001596227"/>
    </source>
</evidence>
<comment type="caution">
    <text evidence="2">The sequence shown here is derived from an EMBL/GenBank/DDBJ whole genome shotgun (WGS) entry which is preliminary data.</text>
</comment>
<organism evidence="2 3">
    <name type="scientific">Lactiplantibacillus daoliensis</name>
    <dbReference type="NCBI Taxonomy" id="2559916"/>
    <lineage>
        <taxon>Bacteria</taxon>
        <taxon>Bacillati</taxon>
        <taxon>Bacillota</taxon>
        <taxon>Bacilli</taxon>
        <taxon>Lactobacillales</taxon>
        <taxon>Lactobacillaceae</taxon>
        <taxon>Lactiplantibacillus</taxon>
    </lineage>
</organism>
<name>A0ABW1UEW6_9LACO</name>
<dbReference type="EMBL" id="JBHSSB010000004">
    <property type="protein sequence ID" value="MFC6293962.1"/>
    <property type="molecule type" value="Genomic_DNA"/>
</dbReference>
<evidence type="ECO:0000256" key="1">
    <source>
        <dbReference type="SAM" id="Phobius"/>
    </source>
</evidence>
<keyword evidence="1" id="KW-1133">Transmembrane helix</keyword>
<sequence length="195" mass="21908">MAKSSDSIIYRATPYGTILIILVSIGFTYFAIDSLIAVWGDPWFSIAADHVWEKGIGYTSLTVLEVEGLSWLGIGLFGVGGLFMIWQSALRFIKGRCQVLNINASGIALPMFTRNFARIPWQNVQKLTSNEDTIHITLVNPNMIWGPAVKKLDRGIDLTGNTLTVQLYQYTYWSGCDEAQLKRDLNRLSKHYIEA</sequence>
<feature type="transmembrane region" description="Helical" evidence="1">
    <location>
        <begin position="68"/>
        <end position="86"/>
    </location>
</feature>
<evidence type="ECO:0000313" key="2">
    <source>
        <dbReference type="EMBL" id="MFC6293962.1"/>
    </source>
</evidence>
<proteinExistence type="predicted"/>
<protein>
    <submittedName>
        <fullName evidence="2">Uncharacterized protein</fullName>
    </submittedName>
</protein>
<keyword evidence="3" id="KW-1185">Reference proteome</keyword>
<dbReference type="Proteomes" id="UP001596227">
    <property type="component" value="Unassembled WGS sequence"/>
</dbReference>
<reference evidence="3" key="1">
    <citation type="journal article" date="2019" name="Int. J. Syst. Evol. Microbiol.">
        <title>The Global Catalogue of Microorganisms (GCM) 10K type strain sequencing project: providing services to taxonomists for standard genome sequencing and annotation.</title>
        <authorList>
            <consortium name="The Broad Institute Genomics Platform"/>
            <consortium name="The Broad Institute Genome Sequencing Center for Infectious Disease"/>
            <person name="Wu L."/>
            <person name="Ma J."/>
        </authorList>
    </citation>
    <scope>NUCLEOTIDE SEQUENCE [LARGE SCALE GENOMIC DNA]</scope>
    <source>
        <strain evidence="3">CCM 8934</strain>
    </source>
</reference>
<accession>A0ABW1UEW6</accession>
<keyword evidence="1" id="KW-0472">Membrane</keyword>
<keyword evidence="1" id="KW-0812">Transmembrane</keyword>
<dbReference type="RefSeq" id="WP_137607472.1">
    <property type="nucleotide sequence ID" value="NZ_BJDH01000005.1"/>
</dbReference>
<feature type="transmembrane region" description="Helical" evidence="1">
    <location>
        <begin position="12"/>
        <end position="32"/>
    </location>
</feature>